<dbReference type="KEGG" id="cyt:cce_0275"/>
<name>B1X0C5_CROS5</name>
<protein>
    <submittedName>
        <fullName evidence="1">Uncharacterized protein</fullName>
    </submittedName>
</protein>
<gene>
    <name evidence="1" type="ordered locus">cce_0275</name>
</gene>
<evidence type="ECO:0000313" key="1">
    <source>
        <dbReference type="EMBL" id="ACB49626.1"/>
    </source>
</evidence>
<keyword evidence="2" id="KW-1185">Reference proteome</keyword>
<dbReference type="AlphaFoldDB" id="B1X0C5"/>
<proteinExistence type="predicted"/>
<evidence type="ECO:0000313" key="2">
    <source>
        <dbReference type="Proteomes" id="UP000001203"/>
    </source>
</evidence>
<dbReference type="EMBL" id="CP000806">
    <property type="protein sequence ID" value="ACB49626.1"/>
    <property type="molecule type" value="Genomic_DNA"/>
</dbReference>
<sequence>MDKKMLYQFSKIARDLINILFPLSPPASPAFSAYLNS</sequence>
<accession>B1X0C5</accession>
<dbReference type="HOGENOM" id="CLU_3342760_0_0_3"/>
<organism evidence="1 2">
    <name type="scientific">Crocosphaera subtropica (strain ATCC 51142 / BH68)</name>
    <name type="common">Cyanothece sp. (strain ATCC 51142)</name>
    <dbReference type="NCBI Taxonomy" id="43989"/>
    <lineage>
        <taxon>Bacteria</taxon>
        <taxon>Bacillati</taxon>
        <taxon>Cyanobacteriota</taxon>
        <taxon>Cyanophyceae</taxon>
        <taxon>Oscillatoriophycideae</taxon>
        <taxon>Chroococcales</taxon>
        <taxon>Aphanothecaceae</taxon>
        <taxon>Crocosphaera</taxon>
        <taxon>Crocosphaera subtropica</taxon>
    </lineage>
</organism>
<dbReference type="Proteomes" id="UP000001203">
    <property type="component" value="Chromosome circular"/>
</dbReference>
<dbReference type="STRING" id="43989.cce_0275"/>
<reference evidence="1 2" key="1">
    <citation type="journal article" date="2008" name="Proc. Natl. Acad. Sci. U.S.A.">
        <title>The genome of Cyanothece 51142, a unicellular diazotrophic cyanobacterium important in the marine nitrogen cycle.</title>
        <authorList>
            <person name="Welsh E.A."/>
            <person name="Liberton M."/>
            <person name="Stoeckel J."/>
            <person name="Loh T."/>
            <person name="Elvitigala T."/>
            <person name="Wang C."/>
            <person name="Wollam A."/>
            <person name="Fulton R.S."/>
            <person name="Clifton S.W."/>
            <person name="Jacobs J.M."/>
            <person name="Aurora R."/>
            <person name="Ghosh B.K."/>
            <person name="Sherman L.A."/>
            <person name="Smith R.D."/>
            <person name="Wilson R.K."/>
            <person name="Pakrasi H.B."/>
        </authorList>
    </citation>
    <scope>NUCLEOTIDE SEQUENCE [LARGE SCALE GENOMIC DNA]</scope>
    <source>
        <strain evidence="2">ATCC 51142 / BH68</strain>
    </source>
</reference>